<dbReference type="AlphaFoldDB" id="A0ABD0QK65"/>
<reference evidence="1 2" key="1">
    <citation type="submission" date="2024-05" db="EMBL/GenBank/DDBJ databases">
        <title>Genome sequencing and assembly of Indian major carp, Cirrhinus mrigala (Hamilton, 1822).</title>
        <authorList>
            <person name="Mohindra V."/>
            <person name="Chowdhury L.M."/>
            <person name="Lal K."/>
            <person name="Jena J.K."/>
        </authorList>
    </citation>
    <scope>NUCLEOTIDE SEQUENCE [LARGE SCALE GENOMIC DNA]</scope>
    <source>
        <strain evidence="1">CM1030</strain>
        <tissue evidence="1">Blood</tissue>
    </source>
</reference>
<gene>
    <name evidence="1" type="ORF">M9458_018294</name>
</gene>
<proteinExistence type="predicted"/>
<comment type="caution">
    <text evidence="1">The sequence shown here is derived from an EMBL/GenBank/DDBJ whole genome shotgun (WGS) entry which is preliminary data.</text>
</comment>
<organism evidence="1 2">
    <name type="scientific">Cirrhinus mrigala</name>
    <name type="common">Mrigala</name>
    <dbReference type="NCBI Taxonomy" id="683832"/>
    <lineage>
        <taxon>Eukaryota</taxon>
        <taxon>Metazoa</taxon>
        <taxon>Chordata</taxon>
        <taxon>Craniata</taxon>
        <taxon>Vertebrata</taxon>
        <taxon>Euteleostomi</taxon>
        <taxon>Actinopterygii</taxon>
        <taxon>Neopterygii</taxon>
        <taxon>Teleostei</taxon>
        <taxon>Ostariophysi</taxon>
        <taxon>Cypriniformes</taxon>
        <taxon>Cyprinidae</taxon>
        <taxon>Labeoninae</taxon>
        <taxon>Labeonini</taxon>
        <taxon>Cirrhinus</taxon>
    </lineage>
</organism>
<accession>A0ABD0QK65</accession>
<evidence type="ECO:0000313" key="1">
    <source>
        <dbReference type="EMBL" id="KAL0186624.1"/>
    </source>
</evidence>
<dbReference type="Proteomes" id="UP001529510">
    <property type="component" value="Unassembled WGS sequence"/>
</dbReference>
<dbReference type="EMBL" id="JAMKFB020000008">
    <property type="protein sequence ID" value="KAL0186624.1"/>
    <property type="molecule type" value="Genomic_DNA"/>
</dbReference>
<evidence type="ECO:0000313" key="2">
    <source>
        <dbReference type="Proteomes" id="UP001529510"/>
    </source>
</evidence>
<feature type="non-terminal residue" evidence="1">
    <location>
        <position position="1"/>
    </location>
</feature>
<keyword evidence="2" id="KW-1185">Reference proteome</keyword>
<sequence>RPIMNSLPAMSRPRRPIMNSTLLWMSFVPLWVSLLLSALSARPCLPALPALPALPWLPALSAPPWIPALPAPPWLQAPQNPTWFHCLPQIHGPGPPVFHCLSLLHDPGPPPLHRPGPPSHPLFYLCYPTLLDCCCFEHQESLLKGGIL</sequence>
<feature type="non-terminal residue" evidence="1">
    <location>
        <position position="148"/>
    </location>
</feature>
<protein>
    <submittedName>
        <fullName evidence="1">Uncharacterized protein</fullName>
    </submittedName>
</protein>
<name>A0ABD0QK65_CIRMR</name>